<dbReference type="Proteomes" id="UP001305702">
    <property type="component" value="Chromosome"/>
</dbReference>
<dbReference type="PANTHER" id="PTHR34978:SF3">
    <property type="entry name" value="SLR0241 PROTEIN"/>
    <property type="match status" value="1"/>
</dbReference>
<dbReference type="PANTHER" id="PTHR34978">
    <property type="entry name" value="POSSIBLE SENSOR-TRANSDUCER PROTEIN BLAR"/>
    <property type="match status" value="1"/>
</dbReference>
<evidence type="ECO:0000313" key="3">
    <source>
        <dbReference type="EMBL" id="WNQ10033.1"/>
    </source>
</evidence>
<keyword evidence="1" id="KW-0812">Transmembrane</keyword>
<organism evidence="3 4">
    <name type="scientific">Paenibacillus aurantius</name>
    <dbReference type="NCBI Taxonomy" id="2918900"/>
    <lineage>
        <taxon>Bacteria</taxon>
        <taxon>Bacillati</taxon>
        <taxon>Bacillota</taxon>
        <taxon>Bacilli</taxon>
        <taxon>Bacillales</taxon>
        <taxon>Paenibacillaceae</taxon>
        <taxon>Paenibacillus</taxon>
    </lineage>
</organism>
<gene>
    <name evidence="3" type="ORF">MJA45_20755</name>
</gene>
<evidence type="ECO:0000313" key="4">
    <source>
        <dbReference type="Proteomes" id="UP001305702"/>
    </source>
</evidence>
<protein>
    <submittedName>
        <fullName evidence="3">M56 family metallopeptidase</fullName>
    </submittedName>
</protein>
<keyword evidence="1" id="KW-1133">Transmembrane helix</keyword>
<dbReference type="RefSeq" id="WP_315603807.1">
    <property type="nucleotide sequence ID" value="NZ_CP130318.1"/>
</dbReference>
<feature type="domain" description="Peptidase M56" evidence="2">
    <location>
        <begin position="48"/>
        <end position="246"/>
    </location>
</feature>
<feature type="transmembrane region" description="Helical" evidence="1">
    <location>
        <begin position="258"/>
        <end position="280"/>
    </location>
</feature>
<sequence>MWSKRSRNLFLLGTLTAGMILLEMALYLTGDLLNREWKFNLFQFCQSVFQKLGWTVVGYVLDGLVVLTLAAVAGMLASEAIRSFRFRRRLKEIELEPLTSEINHRYGKIGAAVHVVESGEPLACTVGLWKPQIVLSTGLIRLLDSRELEAVLHHEHYHQKHGDPFKTFLLSLFASVFRYIPLLRWLELPYRTAREILADRYAMERMGSPEALGSALLKLLKRDKPSRLPLSYVSFAETSVNDRIRHILDPAKQLPLNLPVRAVLVSASTFLLIGSALLFML</sequence>
<feature type="transmembrane region" description="Helical" evidence="1">
    <location>
        <begin position="9"/>
        <end position="28"/>
    </location>
</feature>
<dbReference type="Gene3D" id="3.30.2010.10">
    <property type="entry name" value="Metalloproteases ('zincins'), catalytic domain"/>
    <property type="match status" value="1"/>
</dbReference>
<evidence type="ECO:0000259" key="2">
    <source>
        <dbReference type="Pfam" id="PF05569"/>
    </source>
</evidence>
<feature type="transmembrane region" description="Helical" evidence="1">
    <location>
        <begin position="56"/>
        <end position="81"/>
    </location>
</feature>
<accession>A0AA96RED5</accession>
<evidence type="ECO:0000256" key="1">
    <source>
        <dbReference type="SAM" id="Phobius"/>
    </source>
</evidence>
<dbReference type="AlphaFoldDB" id="A0AA96RED5"/>
<dbReference type="Pfam" id="PF05569">
    <property type="entry name" value="Peptidase_M56"/>
    <property type="match status" value="1"/>
</dbReference>
<reference evidence="3 4" key="1">
    <citation type="submission" date="2022-02" db="EMBL/GenBank/DDBJ databases">
        <title>Paenibacillus sp. MBLB1776 Whole Genome Shotgun Sequencing.</title>
        <authorList>
            <person name="Hwang C.Y."/>
            <person name="Cho E.-S."/>
            <person name="Seo M.-J."/>
        </authorList>
    </citation>
    <scope>NUCLEOTIDE SEQUENCE [LARGE SCALE GENOMIC DNA]</scope>
    <source>
        <strain evidence="3 4">MBLB1776</strain>
    </source>
</reference>
<name>A0AA96RED5_9BACL</name>
<keyword evidence="4" id="KW-1185">Reference proteome</keyword>
<dbReference type="InterPro" id="IPR008756">
    <property type="entry name" value="Peptidase_M56"/>
</dbReference>
<keyword evidence="1" id="KW-0472">Membrane</keyword>
<dbReference type="CDD" id="cd07326">
    <property type="entry name" value="M56_BlaR1_MecR1_like"/>
    <property type="match status" value="1"/>
</dbReference>
<dbReference type="EMBL" id="CP130318">
    <property type="protein sequence ID" value="WNQ10033.1"/>
    <property type="molecule type" value="Genomic_DNA"/>
</dbReference>
<dbReference type="KEGG" id="paun:MJA45_20755"/>
<dbReference type="InterPro" id="IPR052173">
    <property type="entry name" value="Beta-lactam_resp_regulator"/>
</dbReference>
<proteinExistence type="predicted"/>